<accession>A0A1L7XW45</accession>
<proteinExistence type="predicted"/>
<dbReference type="AlphaFoldDB" id="A0A1L7XW45"/>
<gene>
    <name evidence="2" type="ORF">PAC_19137</name>
</gene>
<evidence type="ECO:0000313" key="2">
    <source>
        <dbReference type="EMBL" id="CZR69237.1"/>
    </source>
</evidence>
<sequence>MSFSLRSRGAHAIEPNGVVASQSLKFSRRPHQPQQRPQPQPLADAASPMAGSRWFIKNVSSISSPSCPDSSLHIRRKACILSSDDASRSTS</sequence>
<evidence type="ECO:0000313" key="3">
    <source>
        <dbReference type="Proteomes" id="UP000184330"/>
    </source>
</evidence>
<organism evidence="2 3">
    <name type="scientific">Phialocephala subalpina</name>
    <dbReference type="NCBI Taxonomy" id="576137"/>
    <lineage>
        <taxon>Eukaryota</taxon>
        <taxon>Fungi</taxon>
        <taxon>Dikarya</taxon>
        <taxon>Ascomycota</taxon>
        <taxon>Pezizomycotina</taxon>
        <taxon>Leotiomycetes</taxon>
        <taxon>Helotiales</taxon>
        <taxon>Mollisiaceae</taxon>
        <taxon>Phialocephala</taxon>
        <taxon>Phialocephala fortinii species complex</taxon>
    </lineage>
</organism>
<keyword evidence="3" id="KW-1185">Reference proteome</keyword>
<dbReference type="EMBL" id="FJOG01000067">
    <property type="protein sequence ID" value="CZR69237.1"/>
    <property type="molecule type" value="Genomic_DNA"/>
</dbReference>
<reference evidence="2 3" key="1">
    <citation type="submission" date="2016-03" db="EMBL/GenBank/DDBJ databases">
        <authorList>
            <person name="Ploux O."/>
        </authorList>
    </citation>
    <scope>NUCLEOTIDE SEQUENCE [LARGE SCALE GENOMIC DNA]</scope>
    <source>
        <strain evidence="2 3">UAMH 11012</strain>
    </source>
</reference>
<protein>
    <submittedName>
        <fullName evidence="2">Uncharacterized protein</fullName>
    </submittedName>
</protein>
<name>A0A1L7XW45_9HELO</name>
<dbReference type="Proteomes" id="UP000184330">
    <property type="component" value="Unassembled WGS sequence"/>
</dbReference>
<feature type="region of interest" description="Disordered" evidence="1">
    <location>
        <begin position="24"/>
        <end position="48"/>
    </location>
</feature>
<evidence type="ECO:0000256" key="1">
    <source>
        <dbReference type="SAM" id="MobiDB-lite"/>
    </source>
</evidence>